<accession>A0A0K0DIG0</accession>
<sequence length="257" mass="29350">MCDYNAWDMFGEPPESSTALRSAQSDSQFNKKFFTQLVKIHDSELQALGLDKEKIAEEAERQRADRMRRSKSPALETIRKASIHVLQKFGALHKKKDNTLLLYKEREVETMPLMEFCVSAYLFRGASYDQIEDGAASEVARLPEYDPFCPVHGSRRRIARRQHLVSMQHIMSSMDHDDAPEDVGYLYNYEFLAKIIRKKKREQLSGSEKLKVGKVIQKIKANLLIISVAFLFLFSAFNGLSNLQTSVNHELGADSLA</sequence>
<name>A0A0K0DIG0_ANGCA</name>
<evidence type="ECO:0000256" key="1">
    <source>
        <dbReference type="ARBA" id="ARBA00009172"/>
    </source>
</evidence>
<dbReference type="InterPro" id="IPR051951">
    <property type="entry name" value="UNC-93_regulatory"/>
</dbReference>
<dbReference type="WBParaSite" id="ACAC_0001107901-mRNA-1">
    <property type="protein sequence ID" value="ACAC_0001107901-mRNA-1"/>
    <property type="gene ID" value="ACAC_0001107901"/>
</dbReference>
<reference evidence="4" key="2">
    <citation type="submission" date="2017-02" db="UniProtKB">
        <authorList>
            <consortium name="WormBaseParasite"/>
        </authorList>
    </citation>
    <scope>IDENTIFICATION</scope>
</reference>
<feature type="transmembrane region" description="Helical" evidence="2">
    <location>
        <begin position="221"/>
        <end position="240"/>
    </location>
</feature>
<dbReference type="GO" id="GO:0055120">
    <property type="term" value="C:striated muscle dense body"/>
    <property type="evidence" value="ECO:0007669"/>
    <property type="project" value="TreeGrafter"/>
</dbReference>
<evidence type="ECO:0000313" key="4">
    <source>
        <dbReference type="WBParaSite" id="ACAC_0001107901-mRNA-1"/>
    </source>
</evidence>
<dbReference type="PANTHER" id="PTHR19444:SF13">
    <property type="entry name" value="PROTEIN UNC-93 HOMOLOG A"/>
    <property type="match status" value="1"/>
</dbReference>
<dbReference type="STRING" id="6313.A0A0K0DIG0"/>
<keyword evidence="2" id="KW-1133">Transmembrane helix</keyword>
<dbReference type="GO" id="GO:0005886">
    <property type="term" value="C:plasma membrane"/>
    <property type="evidence" value="ECO:0007669"/>
    <property type="project" value="TreeGrafter"/>
</dbReference>
<keyword evidence="2" id="KW-0472">Membrane</keyword>
<dbReference type="GO" id="GO:0015459">
    <property type="term" value="F:potassium channel regulator activity"/>
    <property type="evidence" value="ECO:0007669"/>
    <property type="project" value="TreeGrafter"/>
</dbReference>
<keyword evidence="3" id="KW-1185">Reference proteome</keyword>
<dbReference type="GO" id="GO:0043266">
    <property type="term" value="P:regulation of potassium ion transport"/>
    <property type="evidence" value="ECO:0007669"/>
    <property type="project" value="TreeGrafter"/>
</dbReference>
<dbReference type="AlphaFoldDB" id="A0A0K0DIG0"/>
<dbReference type="PANTHER" id="PTHR19444">
    <property type="entry name" value="UNC-93 RELATED"/>
    <property type="match status" value="1"/>
</dbReference>
<evidence type="ECO:0000313" key="3">
    <source>
        <dbReference type="Proteomes" id="UP000035642"/>
    </source>
</evidence>
<protein>
    <submittedName>
        <fullName evidence="4">Plant/T31B5-30 protein</fullName>
    </submittedName>
</protein>
<reference evidence="3" key="1">
    <citation type="submission" date="2012-09" db="EMBL/GenBank/DDBJ databases">
        <authorList>
            <person name="Martin A.A."/>
        </authorList>
    </citation>
    <scope>NUCLEOTIDE SEQUENCE</scope>
</reference>
<keyword evidence="2" id="KW-0812">Transmembrane</keyword>
<evidence type="ECO:0000256" key="2">
    <source>
        <dbReference type="SAM" id="Phobius"/>
    </source>
</evidence>
<organism evidence="3 4">
    <name type="scientific">Angiostrongylus cantonensis</name>
    <name type="common">Rat lungworm</name>
    <dbReference type="NCBI Taxonomy" id="6313"/>
    <lineage>
        <taxon>Eukaryota</taxon>
        <taxon>Metazoa</taxon>
        <taxon>Ecdysozoa</taxon>
        <taxon>Nematoda</taxon>
        <taxon>Chromadorea</taxon>
        <taxon>Rhabditida</taxon>
        <taxon>Rhabditina</taxon>
        <taxon>Rhabditomorpha</taxon>
        <taxon>Strongyloidea</taxon>
        <taxon>Metastrongylidae</taxon>
        <taxon>Angiostrongylus</taxon>
    </lineage>
</organism>
<proteinExistence type="inferred from homology"/>
<dbReference type="Proteomes" id="UP000035642">
    <property type="component" value="Unassembled WGS sequence"/>
</dbReference>
<comment type="similarity">
    <text evidence="1">Belongs to the unc-93 family.</text>
</comment>
<dbReference type="GO" id="GO:0006937">
    <property type="term" value="P:regulation of muscle contraction"/>
    <property type="evidence" value="ECO:0007669"/>
    <property type="project" value="TreeGrafter"/>
</dbReference>